<dbReference type="AlphaFoldDB" id="A0A7J5UUY0"/>
<organism evidence="1 2">
    <name type="scientific">Georgenia thermotolerans</name>
    <dbReference type="NCBI Taxonomy" id="527326"/>
    <lineage>
        <taxon>Bacteria</taxon>
        <taxon>Bacillati</taxon>
        <taxon>Actinomycetota</taxon>
        <taxon>Actinomycetes</taxon>
        <taxon>Micrococcales</taxon>
        <taxon>Bogoriellaceae</taxon>
        <taxon>Georgenia</taxon>
    </lineage>
</organism>
<comment type="caution">
    <text evidence="1">The sequence shown here is derived from an EMBL/GenBank/DDBJ whole genome shotgun (WGS) entry which is preliminary data.</text>
</comment>
<gene>
    <name evidence="1" type="ORF">GB883_00060</name>
</gene>
<protein>
    <submittedName>
        <fullName evidence="1">DUF1905 domain-containing protein</fullName>
    </submittedName>
</protein>
<dbReference type="SUPFAM" id="SSF141694">
    <property type="entry name" value="AF2212/PG0164-like"/>
    <property type="match status" value="1"/>
</dbReference>
<dbReference type="Gene3D" id="2.40.30.100">
    <property type="entry name" value="AF2212/PG0164-like"/>
    <property type="match status" value="1"/>
</dbReference>
<dbReference type="OrthoDB" id="9808666at2"/>
<dbReference type="EMBL" id="WHJE01000001">
    <property type="protein sequence ID" value="KAE8766073.1"/>
    <property type="molecule type" value="Genomic_DNA"/>
</dbReference>
<reference evidence="1 2" key="1">
    <citation type="submission" date="2019-10" db="EMBL/GenBank/DDBJ databases">
        <title>Georgenia wutianyii sp. nov. and Georgenia yuyongxinii sp. nov. isolated from plateau pika (Ochotona curzoniae) in the Qinghai-Tibet plateau of China.</title>
        <authorList>
            <person name="Tian Z."/>
        </authorList>
    </citation>
    <scope>NUCLEOTIDE SEQUENCE [LARGE SCALE GENOMIC DNA]</scope>
    <source>
        <strain evidence="1 2">DSM 21501</strain>
    </source>
</reference>
<dbReference type="InterPro" id="IPR037079">
    <property type="entry name" value="AF2212/PG0164-like_sf"/>
</dbReference>
<evidence type="ECO:0000313" key="2">
    <source>
        <dbReference type="Proteomes" id="UP000451860"/>
    </source>
</evidence>
<dbReference type="Proteomes" id="UP000451860">
    <property type="component" value="Unassembled WGS sequence"/>
</dbReference>
<evidence type="ECO:0000313" key="1">
    <source>
        <dbReference type="EMBL" id="KAE8766073.1"/>
    </source>
</evidence>
<accession>A0A7J5UUY0</accession>
<sequence length="103" mass="11630">MPYEFDAPLWVWDARKVDTWTFVSVPTDIADEVDELTAPFARGFGSVRVEVTVGATVWRTSIFPSKPEQTYVLPIKKAVRHAERLEPGDTARVRIELLDVGRG</sequence>
<name>A0A7J5UUY0_9MICO</name>
<proteinExistence type="predicted"/>
<dbReference type="RefSeq" id="WP_152199290.1">
    <property type="nucleotide sequence ID" value="NZ_VUKF01000001.1"/>
</dbReference>
<keyword evidence="2" id="KW-1185">Reference proteome</keyword>
<dbReference type="InterPro" id="IPR015018">
    <property type="entry name" value="DUF1905"/>
</dbReference>
<dbReference type="Pfam" id="PF08922">
    <property type="entry name" value="DUF1905"/>
    <property type="match status" value="1"/>
</dbReference>